<dbReference type="InterPro" id="IPR037185">
    <property type="entry name" value="EmrE-like"/>
</dbReference>
<name>A0ABS1CYN4_9PROT</name>
<dbReference type="PANTHER" id="PTHR22911">
    <property type="entry name" value="ACYL-MALONYL CONDENSING ENZYME-RELATED"/>
    <property type="match status" value="1"/>
</dbReference>
<protein>
    <recommendedName>
        <fullName evidence="2">EamA domain-containing protein</fullName>
    </recommendedName>
</protein>
<dbReference type="Proteomes" id="UP000697995">
    <property type="component" value="Unassembled WGS sequence"/>
</dbReference>
<feature type="transmembrane region" description="Helical" evidence="1">
    <location>
        <begin position="142"/>
        <end position="160"/>
    </location>
</feature>
<accession>A0ABS1CYN4</accession>
<feature type="transmembrane region" description="Helical" evidence="1">
    <location>
        <begin position="52"/>
        <end position="73"/>
    </location>
</feature>
<dbReference type="InterPro" id="IPR000620">
    <property type="entry name" value="EamA_dom"/>
</dbReference>
<gene>
    <name evidence="3" type="ORF">CKO45_14435</name>
</gene>
<feature type="domain" description="EamA" evidence="2">
    <location>
        <begin position="167"/>
        <end position="291"/>
    </location>
</feature>
<proteinExistence type="predicted"/>
<feature type="transmembrane region" description="Helical" evidence="1">
    <location>
        <begin position="253"/>
        <end position="273"/>
    </location>
</feature>
<feature type="transmembrane region" description="Helical" evidence="1">
    <location>
        <begin position="118"/>
        <end position="135"/>
    </location>
</feature>
<keyword evidence="1" id="KW-0472">Membrane</keyword>
<comment type="caution">
    <text evidence="3">The sequence shown here is derived from an EMBL/GenBank/DDBJ whole genome shotgun (WGS) entry which is preliminary data.</text>
</comment>
<feature type="transmembrane region" description="Helical" evidence="1">
    <location>
        <begin position="23"/>
        <end position="40"/>
    </location>
</feature>
<feature type="transmembrane region" description="Helical" evidence="1">
    <location>
        <begin position="166"/>
        <end position="185"/>
    </location>
</feature>
<sequence>MLRPCSGTGCVSETRTDAAPDRTLQGILLILVSVVLFSVSDAMAKLMRLDGVPAVEVAWLRYIVFVALAYALARRARVLRLRPKRPWLQLLRGVTLVGSAVLFVAGLGFLPIAEATAIGYVAPGFVTALSIVLLGEKVGIRRWSAVFVGFLGVLIVIRPGSGALSLAALFPVASALCWAATIVITRKMGAGDRTETTVLWSAATGLLLLTLLVPVDFVLPGWRQLGLGLAHGLCSSVGQYLVILAYRQGPASLLAPFSYVQLLFSTTLGWLIFANVPDSATLLGAAVIIGSGLYTVHRERVRARERAAARDA</sequence>
<evidence type="ECO:0000259" key="2">
    <source>
        <dbReference type="Pfam" id="PF00892"/>
    </source>
</evidence>
<evidence type="ECO:0000313" key="3">
    <source>
        <dbReference type="EMBL" id="MBK1659435.1"/>
    </source>
</evidence>
<dbReference type="Pfam" id="PF00892">
    <property type="entry name" value="EamA"/>
    <property type="match status" value="2"/>
</dbReference>
<dbReference type="SUPFAM" id="SSF103481">
    <property type="entry name" value="Multidrug resistance efflux transporter EmrE"/>
    <property type="match status" value="2"/>
</dbReference>
<keyword evidence="1" id="KW-0812">Transmembrane</keyword>
<keyword evidence="4" id="KW-1185">Reference proteome</keyword>
<feature type="transmembrane region" description="Helical" evidence="1">
    <location>
        <begin position="94"/>
        <end position="112"/>
    </location>
</feature>
<feature type="transmembrane region" description="Helical" evidence="1">
    <location>
        <begin position="279"/>
        <end position="296"/>
    </location>
</feature>
<keyword evidence="1" id="KW-1133">Transmembrane helix</keyword>
<reference evidence="3 4" key="1">
    <citation type="journal article" date="2020" name="Microorganisms">
        <title>Osmotic Adaptation and Compatible Solute Biosynthesis of Phototrophic Bacteria as Revealed from Genome Analyses.</title>
        <authorList>
            <person name="Imhoff J.F."/>
            <person name="Rahn T."/>
            <person name="Kunzel S."/>
            <person name="Keller A."/>
            <person name="Neulinger S.C."/>
        </authorList>
    </citation>
    <scope>NUCLEOTIDE SEQUENCE [LARGE SCALE GENOMIC DNA]</scope>
    <source>
        <strain evidence="3 4">DSM 15382</strain>
    </source>
</reference>
<evidence type="ECO:0000256" key="1">
    <source>
        <dbReference type="SAM" id="Phobius"/>
    </source>
</evidence>
<dbReference type="PANTHER" id="PTHR22911:SF103">
    <property type="entry name" value="BLR2811 PROTEIN"/>
    <property type="match status" value="1"/>
</dbReference>
<dbReference type="EMBL" id="NRSG01000101">
    <property type="protein sequence ID" value="MBK1659435.1"/>
    <property type="molecule type" value="Genomic_DNA"/>
</dbReference>
<feature type="transmembrane region" description="Helical" evidence="1">
    <location>
        <begin position="225"/>
        <end position="246"/>
    </location>
</feature>
<feature type="domain" description="EamA" evidence="2">
    <location>
        <begin position="25"/>
        <end position="157"/>
    </location>
</feature>
<organism evidence="3 4">
    <name type="scientific">Paracraurococcus ruber</name>
    <dbReference type="NCBI Taxonomy" id="77675"/>
    <lineage>
        <taxon>Bacteria</taxon>
        <taxon>Pseudomonadati</taxon>
        <taxon>Pseudomonadota</taxon>
        <taxon>Alphaproteobacteria</taxon>
        <taxon>Acetobacterales</taxon>
        <taxon>Roseomonadaceae</taxon>
        <taxon>Paracraurococcus</taxon>
    </lineage>
</organism>
<evidence type="ECO:0000313" key="4">
    <source>
        <dbReference type="Proteomes" id="UP000697995"/>
    </source>
</evidence>
<feature type="transmembrane region" description="Helical" evidence="1">
    <location>
        <begin position="197"/>
        <end position="219"/>
    </location>
</feature>